<keyword evidence="1" id="KW-0812">Transmembrane</keyword>
<gene>
    <name evidence="2" type="ORF">F7731_22400</name>
</gene>
<keyword evidence="1" id="KW-0472">Membrane</keyword>
<name>A0A6L3UYW7_9BACI</name>
<keyword evidence="1" id="KW-1133">Transmembrane helix</keyword>
<proteinExistence type="predicted"/>
<dbReference type="AlphaFoldDB" id="A0A6L3UYW7"/>
<reference evidence="2 3" key="1">
    <citation type="journal article" date="2016" name="Antonie Van Leeuwenhoek">
        <title>Bacillus depressus sp. nov., isolated from soil of a sunflower field.</title>
        <authorList>
            <person name="Wei X."/>
            <person name="Xin D."/>
            <person name="Xin Y."/>
            <person name="Zhang H."/>
            <person name="Wang T."/>
            <person name="Zhang J."/>
        </authorList>
    </citation>
    <scope>NUCLEOTIDE SEQUENCE [LARGE SCALE GENOMIC DNA]</scope>
    <source>
        <strain evidence="2 3">BZ1</strain>
    </source>
</reference>
<dbReference type="RefSeq" id="WP_151537012.1">
    <property type="nucleotide sequence ID" value="NZ_WBOS01000018.1"/>
</dbReference>
<organism evidence="2 3">
    <name type="scientific">Cytobacillus depressus</name>
    <dbReference type="NCBI Taxonomy" id="1602942"/>
    <lineage>
        <taxon>Bacteria</taxon>
        <taxon>Bacillati</taxon>
        <taxon>Bacillota</taxon>
        <taxon>Bacilli</taxon>
        <taxon>Bacillales</taxon>
        <taxon>Bacillaceae</taxon>
        <taxon>Cytobacillus</taxon>
    </lineage>
</organism>
<feature type="transmembrane region" description="Helical" evidence="1">
    <location>
        <begin position="28"/>
        <end position="45"/>
    </location>
</feature>
<accession>A0A6L3UYW7</accession>
<evidence type="ECO:0000313" key="3">
    <source>
        <dbReference type="Proteomes" id="UP000481030"/>
    </source>
</evidence>
<comment type="caution">
    <text evidence="2">The sequence shown here is derived from an EMBL/GenBank/DDBJ whole genome shotgun (WGS) entry which is preliminary data.</text>
</comment>
<dbReference type="Proteomes" id="UP000481030">
    <property type="component" value="Unassembled WGS sequence"/>
</dbReference>
<dbReference type="OrthoDB" id="1730036at2"/>
<keyword evidence="3" id="KW-1185">Reference proteome</keyword>
<dbReference type="EMBL" id="WBOS01000018">
    <property type="protein sequence ID" value="KAB2329595.1"/>
    <property type="molecule type" value="Genomic_DNA"/>
</dbReference>
<evidence type="ECO:0000313" key="2">
    <source>
        <dbReference type="EMBL" id="KAB2329595.1"/>
    </source>
</evidence>
<sequence>MFENTIIIAVVLALTELIKRLGFMSAKYLPAASVLFGLLAGLFYVDVVSMQEKIMFGLMIGLSAAGLFDQSKIVTKK</sequence>
<evidence type="ECO:0000256" key="1">
    <source>
        <dbReference type="SAM" id="Phobius"/>
    </source>
</evidence>
<protein>
    <submittedName>
        <fullName evidence="2">Holin</fullName>
    </submittedName>
</protein>